<feature type="transmembrane region" description="Helical" evidence="6">
    <location>
        <begin position="528"/>
        <end position="553"/>
    </location>
</feature>
<reference evidence="9" key="1">
    <citation type="journal article" date="2019" name="Int. J. Syst. Evol. Microbiol.">
        <title>The Global Catalogue of Microorganisms (GCM) 10K type strain sequencing project: providing services to taxonomists for standard genome sequencing and annotation.</title>
        <authorList>
            <consortium name="The Broad Institute Genomics Platform"/>
            <consortium name="The Broad Institute Genome Sequencing Center for Infectious Disease"/>
            <person name="Wu L."/>
            <person name="Ma J."/>
        </authorList>
    </citation>
    <scope>NUCLEOTIDE SEQUENCE [LARGE SCALE GENOMIC DNA]</scope>
    <source>
        <strain evidence="9">CGMCC 1.18578</strain>
    </source>
</reference>
<proteinExistence type="predicted"/>
<name>A0ABW0QWC9_9BACL</name>
<evidence type="ECO:0000313" key="8">
    <source>
        <dbReference type="EMBL" id="MFC5527912.1"/>
    </source>
</evidence>
<feature type="domain" description="SSD" evidence="7">
    <location>
        <begin position="163"/>
        <end position="293"/>
    </location>
</feature>
<evidence type="ECO:0000256" key="4">
    <source>
        <dbReference type="ARBA" id="ARBA00022989"/>
    </source>
</evidence>
<evidence type="ECO:0000256" key="5">
    <source>
        <dbReference type="ARBA" id="ARBA00023136"/>
    </source>
</evidence>
<evidence type="ECO:0000256" key="2">
    <source>
        <dbReference type="ARBA" id="ARBA00022475"/>
    </source>
</evidence>
<dbReference type="InterPro" id="IPR004869">
    <property type="entry name" value="MMPL_dom"/>
</dbReference>
<dbReference type="EMBL" id="JBHSNC010000001">
    <property type="protein sequence ID" value="MFC5527912.1"/>
    <property type="molecule type" value="Genomic_DNA"/>
</dbReference>
<sequence>MQLPKVLGDHGLETKGQYAQVQQILSSDYDIVDEPIVLLFENEQNRNKQTFQSYVVHSLAYVERIPGVDVAASPLTDLKMSKGNYAYALISIQGSTKDKKIAMEQIRNEIPNYPNFKVSMTGKPVVQEDVNRFSKHDLETAETIGVPLAFILLMITFGGILPALIPILAGGMTVVIAMGIMYVIGAFGDSSLSVFVYNVIPMVGMAVSIDFALLMVSRYREETAFQSVREAVIRTMKSSGRTVTISVVCVVLALMGTFMIRMPIFNSVALGAIVVLAIAALINLTFVPAILFKLGDRIATERKQKWPPDARGGWHAFISTVMNRPGISALIAIIVLIICLLPMQSMQMEIPGPESLPKDAESRISATTIADRFKPRMISQAYMIVNELSVDRIRGDLEQDSRVLRIDSAHSRVNKGQYLLTVWLKGKESSTEVMQWIRERDKRYGTMSVLIGGEPKYHQEVHDEIFNRIKYVLSYVALSNYIVLAWAFRSLLIPIKAIAMNLLSIGASLGIIAWIFQQGLWGMEPTPIAIMIPIFIFGLTFGISMDYGIFLLSRIYESYRHTRDNDMAVREGLANSGKIITSAAAIMIAVTAPFAFAGVTGVKQLGIGIAAALLIDATIIRLILVPSLMKLLGKWNWWFPFVRS</sequence>
<accession>A0ABW0QWC9</accession>
<feature type="transmembrane region" description="Helical" evidence="6">
    <location>
        <begin position="498"/>
        <end position="516"/>
    </location>
</feature>
<feature type="transmembrane region" description="Helical" evidence="6">
    <location>
        <begin position="168"/>
        <end position="188"/>
    </location>
</feature>
<feature type="transmembrane region" description="Helical" evidence="6">
    <location>
        <begin position="472"/>
        <end position="491"/>
    </location>
</feature>
<dbReference type="InterPro" id="IPR050545">
    <property type="entry name" value="Mycobact_MmpL"/>
</dbReference>
<gene>
    <name evidence="8" type="ORF">ACFPQ4_00350</name>
</gene>
<feature type="transmembrane region" description="Helical" evidence="6">
    <location>
        <begin position="268"/>
        <end position="292"/>
    </location>
</feature>
<organism evidence="8 9">
    <name type="scientific">Cohnella yongneupensis</name>
    <dbReference type="NCBI Taxonomy" id="425006"/>
    <lineage>
        <taxon>Bacteria</taxon>
        <taxon>Bacillati</taxon>
        <taxon>Bacillota</taxon>
        <taxon>Bacilli</taxon>
        <taxon>Bacillales</taxon>
        <taxon>Paenibacillaceae</taxon>
        <taxon>Cohnella</taxon>
    </lineage>
</organism>
<dbReference type="InterPro" id="IPR000731">
    <property type="entry name" value="SSD"/>
</dbReference>
<feature type="transmembrane region" description="Helical" evidence="6">
    <location>
        <begin position="144"/>
        <end position="161"/>
    </location>
</feature>
<feature type="transmembrane region" description="Helical" evidence="6">
    <location>
        <begin position="327"/>
        <end position="346"/>
    </location>
</feature>
<evidence type="ECO:0000259" key="7">
    <source>
        <dbReference type="PROSITE" id="PS50156"/>
    </source>
</evidence>
<keyword evidence="4 6" id="KW-1133">Transmembrane helix</keyword>
<evidence type="ECO:0000313" key="9">
    <source>
        <dbReference type="Proteomes" id="UP001596108"/>
    </source>
</evidence>
<evidence type="ECO:0000256" key="1">
    <source>
        <dbReference type="ARBA" id="ARBA00004651"/>
    </source>
</evidence>
<feature type="transmembrane region" description="Helical" evidence="6">
    <location>
        <begin position="579"/>
        <end position="599"/>
    </location>
</feature>
<dbReference type="PANTHER" id="PTHR33406:SF13">
    <property type="entry name" value="MEMBRANE PROTEIN YDFJ"/>
    <property type="match status" value="1"/>
</dbReference>
<dbReference type="RefSeq" id="WP_378109717.1">
    <property type="nucleotide sequence ID" value="NZ_JBHSNC010000001.1"/>
</dbReference>
<keyword evidence="2" id="KW-1003">Cell membrane</keyword>
<dbReference type="SUPFAM" id="SSF82866">
    <property type="entry name" value="Multidrug efflux transporter AcrB transmembrane domain"/>
    <property type="match status" value="2"/>
</dbReference>
<feature type="transmembrane region" description="Helical" evidence="6">
    <location>
        <begin position="243"/>
        <end position="262"/>
    </location>
</feature>
<dbReference type="Proteomes" id="UP001596108">
    <property type="component" value="Unassembled WGS sequence"/>
</dbReference>
<keyword evidence="9" id="KW-1185">Reference proteome</keyword>
<comment type="subcellular location">
    <subcellularLocation>
        <location evidence="1">Cell membrane</location>
        <topology evidence="1">Multi-pass membrane protein</topology>
    </subcellularLocation>
</comment>
<dbReference type="Gene3D" id="1.20.1640.10">
    <property type="entry name" value="Multidrug efflux transporter AcrB transmembrane domain"/>
    <property type="match status" value="2"/>
</dbReference>
<evidence type="ECO:0000256" key="3">
    <source>
        <dbReference type="ARBA" id="ARBA00022692"/>
    </source>
</evidence>
<dbReference type="PROSITE" id="PS50156">
    <property type="entry name" value="SSD"/>
    <property type="match status" value="1"/>
</dbReference>
<dbReference type="Pfam" id="PF03176">
    <property type="entry name" value="MMPL"/>
    <property type="match status" value="2"/>
</dbReference>
<evidence type="ECO:0000256" key="6">
    <source>
        <dbReference type="SAM" id="Phobius"/>
    </source>
</evidence>
<dbReference type="PANTHER" id="PTHR33406">
    <property type="entry name" value="MEMBRANE PROTEIN MJ1562-RELATED"/>
    <property type="match status" value="1"/>
</dbReference>
<protein>
    <submittedName>
        <fullName evidence="8">MMPL family transporter</fullName>
    </submittedName>
</protein>
<feature type="transmembrane region" description="Helical" evidence="6">
    <location>
        <begin position="194"/>
        <end position="216"/>
    </location>
</feature>
<feature type="transmembrane region" description="Helical" evidence="6">
    <location>
        <begin position="605"/>
        <end position="624"/>
    </location>
</feature>
<comment type="caution">
    <text evidence="8">The sequence shown here is derived from an EMBL/GenBank/DDBJ whole genome shotgun (WGS) entry which is preliminary data.</text>
</comment>
<keyword evidence="5 6" id="KW-0472">Membrane</keyword>
<keyword evidence="3 6" id="KW-0812">Transmembrane</keyword>